<name>A0A2T5P5C5_9PSED</name>
<evidence type="ECO:0000256" key="1">
    <source>
        <dbReference type="SAM" id="MobiDB-lite"/>
    </source>
</evidence>
<evidence type="ECO:0000256" key="2">
    <source>
        <dbReference type="SAM" id="Phobius"/>
    </source>
</evidence>
<evidence type="ECO:0000313" key="4">
    <source>
        <dbReference type="Proteomes" id="UP000244064"/>
    </source>
</evidence>
<keyword evidence="4" id="KW-1185">Reference proteome</keyword>
<dbReference type="Pfam" id="PF04375">
    <property type="entry name" value="HemX"/>
    <property type="match status" value="1"/>
</dbReference>
<accession>A0A2T5P5C5</accession>
<protein>
    <submittedName>
        <fullName evidence="3">Heme biosynthesis operon protein HemX</fullName>
    </submittedName>
</protein>
<feature type="compositionally biased region" description="Low complexity" evidence="1">
    <location>
        <begin position="47"/>
        <end position="57"/>
    </location>
</feature>
<dbReference type="EMBL" id="QASN01000021">
    <property type="protein sequence ID" value="PTU72958.1"/>
    <property type="molecule type" value="Genomic_DNA"/>
</dbReference>
<dbReference type="AlphaFoldDB" id="A0A2T5P5C5"/>
<keyword evidence="2" id="KW-0812">Transmembrane</keyword>
<feature type="region of interest" description="Disordered" evidence="1">
    <location>
        <begin position="42"/>
        <end position="61"/>
    </location>
</feature>
<dbReference type="Proteomes" id="UP000244064">
    <property type="component" value="Unassembled WGS sequence"/>
</dbReference>
<dbReference type="InterPro" id="IPR007470">
    <property type="entry name" value="HemX"/>
</dbReference>
<sequence length="400" mass="44518">MLSTAVVPAPRPCWRRCGTRPRPLFTDAKDGYVSEAELPKTLDADTPDVAPQPAVAAAPPPARRSNSLAWLALLLALLAGAAAGWTYWQLRQGTSAEVVADSSVAEALAELSSENRRLLERLETLESNVPDQRPLREAVTDLQAEQQKHGVRLERLQGDGRRELRLAEAEHLLRLASLRLSALQDVDSAVALIEGADEVLREQDDPTSFAARRELTRVLEALRTRPQPDRTGLYLKLATLRDEAFALTDSVPEFQRREAEMHEGVEQGHWERWREQLSSYVRIEFDAEQDIRPLLAGQSLAQVRLALGLALEQAQWAVLNGEEKVYQEAMGQAREVLESHFSENRPQVEALSQRLKTLAEEPISFATPDITPALEAFQAYLLRRQARPEPGQGDTAEAGQ</sequence>
<feature type="transmembrane region" description="Helical" evidence="2">
    <location>
        <begin position="68"/>
        <end position="88"/>
    </location>
</feature>
<organism evidence="3 4">
    <name type="scientific">Pseudomonas mangrovi</name>
    <dbReference type="NCBI Taxonomy" id="2161748"/>
    <lineage>
        <taxon>Bacteria</taxon>
        <taxon>Pseudomonadati</taxon>
        <taxon>Pseudomonadota</taxon>
        <taxon>Gammaproteobacteria</taxon>
        <taxon>Pseudomonadales</taxon>
        <taxon>Pseudomonadaceae</taxon>
        <taxon>Pseudomonas</taxon>
    </lineage>
</organism>
<gene>
    <name evidence="3" type="ORF">DBO85_17045</name>
</gene>
<comment type="caution">
    <text evidence="3">The sequence shown here is derived from an EMBL/GenBank/DDBJ whole genome shotgun (WGS) entry which is preliminary data.</text>
</comment>
<reference evidence="3 4" key="1">
    <citation type="submission" date="2018-04" db="EMBL/GenBank/DDBJ databases">
        <title>Pseudomonas sp. nov., isolated from mangrove soil.</title>
        <authorList>
            <person name="Chen C."/>
        </authorList>
    </citation>
    <scope>NUCLEOTIDE SEQUENCE [LARGE SCALE GENOMIC DNA]</scope>
    <source>
        <strain evidence="3 4">TC-11</strain>
    </source>
</reference>
<dbReference type="PANTHER" id="PTHR38043">
    <property type="entry name" value="PROTEIN HEMX"/>
    <property type="match status" value="1"/>
</dbReference>
<dbReference type="PANTHER" id="PTHR38043:SF1">
    <property type="entry name" value="PROTEIN HEMX"/>
    <property type="match status" value="1"/>
</dbReference>
<keyword evidence="2" id="KW-1133">Transmembrane helix</keyword>
<evidence type="ECO:0000313" key="3">
    <source>
        <dbReference type="EMBL" id="PTU72958.1"/>
    </source>
</evidence>
<proteinExistence type="predicted"/>
<keyword evidence="2" id="KW-0472">Membrane</keyword>